<dbReference type="AlphaFoldDB" id="A0A6G9D1D6"/>
<proteinExistence type="predicted"/>
<reference evidence="1 2" key="1">
    <citation type="submission" date="2020-03" db="EMBL/GenBank/DDBJ databases">
        <title>Screen low temperature-resistant strains for efficient degradation of petroleum hydrocarbons under the low temperature.</title>
        <authorList>
            <person name="Wang Y."/>
            <person name="Chen J."/>
        </authorList>
    </citation>
    <scope>NUCLEOTIDE SEQUENCE [LARGE SCALE GENOMIC DNA]</scope>
    <source>
        <strain evidence="1 2">KB1</strain>
    </source>
</reference>
<evidence type="ECO:0000313" key="2">
    <source>
        <dbReference type="Proteomes" id="UP000502345"/>
    </source>
</evidence>
<gene>
    <name evidence="1" type="ORF">G9444_5659</name>
</gene>
<evidence type="ECO:0000313" key="1">
    <source>
        <dbReference type="EMBL" id="QIP42902.1"/>
    </source>
</evidence>
<name>A0A6G9D1D6_RHOER</name>
<protein>
    <submittedName>
        <fullName evidence="1">Uncharacterized protein</fullName>
    </submittedName>
</protein>
<sequence>MPERLCRQCRGFPQFGDDKINFECGFPWYGTTFTDQPALHLGSLGFQNLRCLTDHRSASLPDRRRPRRLRGRRDVCRSIDIRSSRRADHTEHLAGSRFERLDGVTASVDPLAVENLSVPLLMSEQIRHAFLDS</sequence>
<organism evidence="1 2">
    <name type="scientific">Rhodococcus erythropolis</name>
    <name type="common">Arthrobacter picolinophilus</name>
    <dbReference type="NCBI Taxonomy" id="1833"/>
    <lineage>
        <taxon>Bacteria</taxon>
        <taxon>Bacillati</taxon>
        <taxon>Actinomycetota</taxon>
        <taxon>Actinomycetes</taxon>
        <taxon>Mycobacteriales</taxon>
        <taxon>Nocardiaceae</taxon>
        <taxon>Rhodococcus</taxon>
        <taxon>Rhodococcus erythropolis group</taxon>
    </lineage>
</organism>
<dbReference type="Proteomes" id="UP000502345">
    <property type="component" value="Chromosome"/>
</dbReference>
<accession>A0A6G9D1D6</accession>
<dbReference type="EMBL" id="CP050124">
    <property type="protein sequence ID" value="QIP42902.1"/>
    <property type="molecule type" value="Genomic_DNA"/>
</dbReference>